<dbReference type="InterPro" id="IPR000182">
    <property type="entry name" value="GNAT_dom"/>
</dbReference>
<keyword evidence="3" id="KW-1185">Reference proteome</keyword>
<dbReference type="Proteomes" id="UP001209540">
    <property type="component" value="Unassembled WGS sequence"/>
</dbReference>
<accession>A0AAD5P8H9</accession>
<dbReference type="InterPro" id="IPR039143">
    <property type="entry name" value="GNPNAT1-like"/>
</dbReference>
<dbReference type="SUPFAM" id="SSF55729">
    <property type="entry name" value="Acyl-CoA N-acyltransferases (Nat)"/>
    <property type="match status" value="1"/>
</dbReference>
<evidence type="ECO:0000313" key="3">
    <source>
        <dbReference type="Proteomes" id="UP001209540"/>
    </source>
</evidence>
<dbReference type="InterPro" id="IPR016181">
    <property type="entry name" value="Acyl_CoA_acyltransferase"/>
</dbReference>
<name>A0AAD5P8H9_9FUNG</name>
<dbReference type="PROSITE" id="PS51186">
    <property type="entry name" value="GNAT"/>
    <property type="match status" value="1"/>
</dbReference>
<reference evidence="2" key="2">
    <citation type="submission" date="2023-02" db="EMBL/GenBank/DDBJ databases">
        <authorList>
            <consortium name="DOE Joint Genome Institute"/>
            <person name="Mondo S.J."/>
            <person name="Chang Y."/>
            <person name="Wang Y."/>
            <person name="Ahrendt S."/>
            <person name="Andreopoulos W."/>
            <person name="Barry K."/>
            <person name="Beard J."/>
            <person name="Benny G.L."/>
            <person name="Blankenship S."/>
            <person name="Bonito G."/>
            <person name="Cuomo C."/>
            <person name="Desiro A."/>
            <person name="Gervers K.A."/>
            <person name="Hundley H."/>
            <person name="Kuo A."/>
            <person name="LaButti K."/>
            <person name="Lang B.F."/>
            <person name="Lipzen A."/>
            <person name="O'Donnell K."/>
            <person name="Pangilinan J."/>
            <person name="Reynolds N."/>
            <person name="Sandor L."/>
            <person name="Smith M.W."/>
            <person name="Tsang A."/>
            <person name="Grigoriev I.V."/>
            <person name="Stajich J.E."/>
            <person name="Spatafora J.W."/>
        </authorList>
    </citation>
    <scope>NUCLEOTIDE SEQUENCE</scope>
    <source>
        <strain evidence="2">RSA 2281</strain>
    </source>
</reference>
<proteinExistence type="predicted"/>
<organism evidence="2 3">
    <name type="scientific">Phascolomyces articulosus</name>
    <dbReference type="NCBI Taxonomy" id="60185"/>
    <lineage>
        <taxon>Eukaryota</taxon>
        <taxon>Fungi</taxon>
        <taxon>Fungi incertae sedis</taxon>
        <taxon>Mucoromycota</taxon>
        <taxon>Mucoromycotina</taxon>
        <taxon>Mucoromycetes</taxon>
        <taxon>Mucorales</taxon>
        <taxon>Lichtheimiaceae</taxon>
        <taxon>Phascolomyces</taxon>
    </lineage>
</organism>
<gene>
    <name evidence="2" type="ORF">BDA99DRAFT_565012</name>
</gene>
<reference evidence="2" key="1">
    <citation type="journal article" date="2022" name="IScience">
        <title>Evolution of zygomycete secretomes and the origins of terrestrial fungal ecologies.</title>
        <authorList>
            <person name="Chang Y."/>
            <person name="Wang Y."/>
            <person name="Mondo S."/>
            <person name="Ahrendt S."/>
            <person name="Andreopoulos W."/>
            <person name="Barry K."/>
            <person name="Beard J."/>
            <person name="Benny G.L."/>
            <person name="Blankenship S."/>
            <person name="Bonito G."/>
            <person name="Cuomo C."/>
            <person name="Desiro A."/>
            <person name="Gervers K.A."/>
            <person name="Hundley H."/>
            <person name="Kuo A."/>
            <person name="LaButti K."/>
            <person name="Lang B.F."/>
            <person name="Lipzen A."/>
            <person name="O'Donnell K."/>
            <person name="Pangilinan J."/>
            <person name="Reynolds N."/>
            <person name="Sandor L."/>
            <person name="Smith M.E."/>
            <person name="Tsang A."/>
            <person name="Grigoriev I.V."/>
            <person name="Stajich J.E."/>
            <person name="Spatafora J.W."/>
        </authorList>
    </citation>
    <scope>NUCLEOTIDE SEQUENCE</scope>
    <source>
        <strain evidence="2">RSA 2281</strain>
    </source>
</reference>
<dbReference type="GO" id="GO:0008080">
    <property type="term" value="F:N-acetyltransferase activity"/>
    <property type="evidence" value="ECO:0007669"/>
    <property type="project" value="TreeGrafter"/>
</dbReference>
<dbReference type="CDD" id="cd04301">
    <property type="entry name" value="NAT_SF"/>
    <property type="match status" value="1"/>
</dbReference>
<evidence type="ECO:0000259" key="1">
    <source>
        <dbReference type="PROSITE" id="PS51186"/>
    </source>
</evidence>
<dbReference type="Gene3D" id="3.40.630.30">
    <property type="match status" value="1"/>
</dbReference>
<feature type="domain" description="N-acetyltransferase" evidence="1">
    <location>
        <begin position="1"/>
        <end position="126"/>
    </location>
</feature>
<dbReference type="EMBL" id="JAIXMP010000040">
    <property type="protein sequence ID" value="KAI9248054.1"/>
    <property type="molecule type" value="Genomic_DNA"/>
</dbReference>
<dbReference type="Pfam" id="PF00583">
    <property type="entry name" value="Acetyltransf_1"/>
    <property type="match status" value="1"/>
</dbReference>
<dbReference type="PANTHER" id="PTHR13355">
    <property type="entry name" value="GLUCOSAMINE 6-PHOSPHATE N-ACETYLTRANSFERASE"/>
    <property type="match status" value="1"/>
</dbReference>
<sequence>MVVPQYTNLHVLPALTEEYRKKCIDIPDTKERIPVGTVILYRVNDQVGKLGRMVVLSGVRGMSIGRKLVSALQEAAKAQGIKDIYLEGQVNKRGFYQKVGFQVEKEDEEPFPARSTSHYKMWMRSVS</sequence>
<protein>
    <recommendedName>
        <fullName evidence="1">N-acetyltransferase domain-containing protein</fullName>
    </recommendedName>
</protein>
<evidence type="ECO:0000313" key="2">
    <source>
        <dbReference type="EMBL" id="KAI9248054.1"/>
    </source>
</evidence>
<dbReference type="AlphaFoldDB" id="A0AAD5P8H9"/>
<comment type="caution">
    <text evidence="2">The sequence shown here is derived from an EMBL/GenBank/DDBJ whole genome shotgun (WGS) entry which is preliminary data.</text>
</comment>